<proteinExistence type="predicted"/>
<sequence length="72" mass="8285">MGTSAIIGAMPNQPKTPKRGIRMSDDDWERLRWVAERRGQTISDVLRSGAEREYRIEIGRQQREGNQSEGKQ</sequence>
<dbReference type="Proteomes" id="UP000298541">
    <property type="component" value="Segment"/>
</dbReference>
<name>A0A4D6T5D4_9CAUD</name>
<protein>
    <submittedName>
        <fullName evidence="2">Helix-turn-helix DNA binding protein</fullName>
    </submittedName>
</protein>
<organism evidence="2 3">
    <name type="scientific">Gordonia phage Lutum</name>
    <dbReference type="NCBI Taxonomy" id="2572527"/>
    <lineage>
        <taxon>Viruses</taxon>
        <taxon>Duplodnaviria</taxon>
        <taxon>Heunggongvirae</taxon>
        <taxon>Uroviricota</taxon>
        <taxon>Caudoviricetes</taxon>
        <taxon>Langleyhallvirinae</taxon>
        <taxon>Getalongvirus</taxon>
        <taxon>Getalongvirus kenna</taxon>
    </lineage>
</organism>
<feature type="region of interest" description="Disordered" evidence="1">
    <location>
        <begin position="1"/>
        <end position="22"/>
    </location>
</feature>
<accession>A0A4D6T5D4</accession>
<evidence type="ECO:0000313" key="3">
    <source>
        <dbReference type="Proteomes" id="UP000298541"/>
    </source>
</evidence>
<evidence type="ECO:0000256" key="1">
    <source>
        <dbReference type="SAM" id="MobiDB-lite"/>
    </source>
</evidence>
<gene>
    <name evidence="2" type="primary">44</name>
    <name evidence="2" type="ORF">SEA_LUTUM_44</name>
</gene>
<reference evidence="2 3" key="1">
    <citation type="submission" date="2019-04" db="EMBL/GenBank/DDBJ databases">
        <authorList>
            <person name="Bortz R.L."/>
            <person name="Sibal A."/>
            <person name="Dong G."/>
            <person name="Miller O.M."/>
            <person name="Radford K.S."/>
            <person name="Love K.N."/>
            <person name="Garg M."/>
            <person name="Yang Y."/>
            <person name="Butela K.A."/>
            <person name="Garlena R.A."/>
            <person name="Russell D.A."/>
            <person name="Pope W.H."/>
            <person name="Jacobs-Sera D."/>
            <person name="Hatfull G.F."/>
        </authorList>
    </citation>
    <scope>NUCLEOTIDE SEQUENCE [LARGE SCALE GENOMIC DNA]</scope>
</reference>
<evidence type="ECO:0000313" key="2">
    <source>
        <dbReference type="EMBL" id="QCG77201.1"/>
    </source>
</evidence>
<dbReference type="EMBL" id="MK814752">
    <property type="protein sequence ID" value="QCG77201.1"/>
    <property type="molecule type" value="Genomic_DNA"/>
</dbReference>